<keyword evidence="5" id="KW-1185">Reference proteome</keyword>
<evidence type="ECO:0000256" key="3">
    <source>
        <dbReference type="SAM" id="SignalP"/>
    </source>
</evidence>
<keyword evidence="2" id="KW-1133">Transmembrane helix</keyword>
<keyword evidence="2" id="KW-0472">Membrane</keyword>
<feature type="chain" id="PRO_5042934137" evidence="3">
    <location>
        <begin position="24"/>
        <end position="255"/>
    </location>
</feature>
<evidence type="ECO:0000313" key="5">
    <source>
        <dbReference type="Proteomes" id="UP001176521"/>
    </source>
</evidence>
<comment type="caution">
    <text evidence="4">The sequence shown here is derived from an EMBL/GenBank/DDBJ whole genome shotgun (WGS) entry which is preliminary data.</text>
</comment>
<feature type="signal peptide" evidence="3">
    <location>
        <begin position="1"/>
        <end position="23"/>
    </location>
</feature>
<evidence type="ECO:0000313" key="4">
    <source>
        <dbReference type="EMBL" id="KAK0520406.1"/>
    </source>
</evidence>
<feature type="transmembrane region" description="Helical" evidence="2">
    <location>
        <begin position="200"/>
        <end position="223"/>
    </location>
</feature>
<name>A0AAN6JMR6_9BASI</name>
<proteinExistence type="predicted"/>
<keyword evidence="2" id="KW-0812">Transmembrane</keyword>
<accession>A0AAN6JMR6</accession>
<reference evidence="4" key="1">
    <citation type="journal article" date="2023" name="PhytoFront">
        <title>Draft Genome Resources of Seven Strains of Tilletia horrida, Causal Agent of Kernel Smut of Rice.</title>
        <authorList>
            <person name="Khanal S."/>
            <person name="Antony Babu S."/>
            <person name="Zhou X.G."/>
        </authorList>
    </citation>
    <scope>NUCLEOTIDE SEQUENCE</scope>
    <source>
        <strain evidence="4">TX3</strain>
    </source>
</reference>
<evidence type="ECO:0000256" key="2">
    <source>
        <dbReference type="SAM" id="Phobius"/>
    </source>
</evidence>
<dbReference type="EMBL" id="JAPDMQ010000800">
    <property type="protein sequence ID" value="KAK0520406.1"/>
    <property type="molecule type" value="Genomic_DNA"/>
</dbReference>
<dbReference type="Proteomes" id="UP001176521">
    <property type="component" value="Unassembled WGS sequence"/>
</dbReference>
<dbReference type="AlphaFoldDB" id="A0AAN6JMR6"/>
<keyword evidence="3" id="KW-0732">Signal</keyword>
<organism evidence="4 5">
    <name type="scientific">Tilletia horrida</name>
    <dbReference type="NCBI Taxonomy" id="155126"/>
    <lineage>
        <taxon>Eukaryota</taxon>
        <taxon>Fungi</taxon>
        <taxon>Dikarya</taxon>
        <taxon>Basidiomycota</taxon>
        <taxon>Ustilaginomycotina</taxon>
        <taxon>Exobasidiomycetes</taxon>
        <taxon>Tilletiales</taxon>
        <taxon>Tilletiaceae</taxon>
        <taxon>Tilletia</taxon>
    </lineage>
</organism>
<sequence>MHLSTLVPSLSLALLALLPAAHAGFDFKVAADKCPQLDVQITTGVLDGSTKATSFNLSIANLPPQGSLVVPAPFYSAQIPLDNGALFFNTATDKGYFFNYSLGSQYATKSIRSVLLNATLLDANNQPLKDLFGKPYTKGTFLDPLCRTTGTGNNYPTISGIPGFVNPTATSTAVPGSDGDGNGNGNSNSENGNKGPDTKLIVGLVVGLVGGVLTLLVLGVVWWRKRQVKAGKRRDVNPYAADHMGSGAREWKPVD</sequence>
<evidence type="ECO:0000256" key="1">
    <source>
        <dbReference type="SAM" id="MobiDB-lite"/>
    </source>
</evidence>
<protein>
    <submittedName>
        <fullName evidence="4">Uncharacterized protein</fullName>
    </submittedName>
</protein>
<feature type="region of interest" description="Disordered" evidence="1">
    <location>
        <begin position="169"/>
        <end position="195"/>
    </location>
</feature>
<gene>
    <name evidence="4" type="ORF">OC842_007112</name>
</gene>